<evidence type="ECO:0000313" key="1">
    <source>
        <dbReference type="EMBL" id="QKZ17053.1"/>
    </source>
</evidence>
<evidence type="ECO:0000313" key="2">
    <source>
        <dbReference type="Proteomes" id="UP000509418"/>
    </source>
</evidence>
<reference evidence="1 2" key="1">
    <citation type="submission" date="2020-06" db="EMBL/GenBank/DDBJ databases">
        <title>Genome mining for natural products.</title>
        <authorList>
            <person name="Zhang B."/>
            <person name="Shi J."/>
            <person name="Ge H."/>
        </authorList>
    </citation>
    <scope>NUCLEOTIDE SEQUENCE [LARGE SCALE GENOMIC DNA]</scope>
    <source>
        <strain evidence="1 2">NA02069</strain>
    </source>
</reference>
<dbReference type="EMBL" id="CP056041">
    <property type="protein sequence ID" value="QKZ17053.1"/>
    <property type="molecule type" value="Genomic_DNA"/>
</dbReference>
<sequence length="53" mass="5965">MVEAHGTGTRLGDPISLDLGRGQLNRIAMAICLRIIGVWSWWRASASIDRMRR</sequence>
<dbReference type="Proteomes" id="UP000509418">
    <property type="component" value="Chromosome"/>
</dbReference>
<dbReference type="AlphaFoldDB" id="A0A7H8T0Q2"/>
<protein>
    <submittedName>
        <fullName evidence="1">Uncharacterized protein</fullName>
    </submittedName>
</protein>
<proteinExistence type="predicted"/>
<keyword evidence="2" id="KW-1185">Reference proteome</keyword>
<gene>
    <name evidence="1" type="ORF">HUT05_06535</name>
</gene>
<organism evidence="1 2">
    <name type="scientific">Streptomyces chartreusis</name>
    <dbReference type="NCBI Taxonomy" id="1969"/>
    <lineage>
        <taxon>Bacteria</taxon>
        <taxon>Bacillati</taxon>
        <taxon>Actinomycetota</taxon>
        <taxon>Actinomycetes</taxon>
        <taxon>Kitasatosporales</taxon>
        <taxon>Streptomycetaceae</taxon>
        <taxon>Streptomyces</taxon>
    </lineage>
</organism>
<dbReference type="RefSeq" id="WP_176574482.1">
    <property type="nucleotide sequence ID" value="NZ_CBDRGH010000087.1"/>
</dbReference>
<accession>A0A7H8T0Q2</accession>
<name>A0A7H8T0Q2_STRCX</name>